<dbReference type="PANTHER" id="PTHR34473:SF2">
    <property type="entry name" value="UPF0699 TRANSMEMBRANE PROTEIN YDBT"/>
    <property type="match status" value="1"/>
</dbReference>
<evidence type="ECO:0000313" key="4">
    <source>
        <dbReference type="Proteomes" id="UP000326078"/>
    </source>
</evidence>
<sequence length="491" mass="57013">MSKKVHYHLLTILLHVLSALKIWIPAMILGIFKNGLKDSGWIFLIFGGILILLLGIWACIKYYFESYMIDADKMVIYEGIIRKKEIEVTYERMQAIKQRQWFFLVPFHVVSLQIETAGGESKPEVNIPAIPIRVFNEIEHYRQQVNNKQEKSFPEQQADEAVIEKSSLYEEQAVKYQLTNRQIFLFGITDLSVFMGIFVVLLTIERFMSKEWVDEVADVTISAVQTGGLFVVAFGLLFIVVAMLFAIIKSMITYYHFKVSYFEKTLTIERGLLEKHVQKIPLNKVQGIRIKQNILRRLLRISSVELILAGGQEQKENSDNTAKVLLLPIINESELYPVLQMIYADWQMAKPTIQVVSRGRWFYFSHWSIAVLLPLAIISFFFYWWLGTILLLGLFFGIATDLLNSHNQGLAFLSDSRLCIQNYQYFTKVQTFIDRAKVQSIEETSTPFLYRKDLAHLSLQLREGNGRLNVKLRYMKGKDIQRVTHFFRSAN</sequence>
<evidence type="ECO:0000256" key="1">
    <source>
        <dbReference type="SAM" id="Phobius"/>
    </source>
</evidence>
<feature type="transmembrane region" description="Helical" evidence="1">
    <location>
        <begin position="7"/>
        <end position="29"/>
    </location>
</feature>
<dbReference type="RefSeq" id="WP_151026513.1">
    <property type="nucleotide sequence ID" value="NZ_VYUK01000008.1"/>
</dbReference>
<evidence type="ECO:0000259" key="2">
    <source>
        <dbReference type="Pfam" id="PF03703"/>
    </source>
</evidence>
<feature type="transmembrane region" description="Helical" evidence="1">
    <location>
        <begin position="183"/>
        <end position="204"/>
    </location>
</feature>
<reference evidence="3 4" key="1">
    <citation type="submission" date="2019-09" db="EMBL/GenBank/DDBJ databases">
        <title>Vancomyinc resistant enterococci isolated from farm animals in Switzerland.</title>
        <authorList>
            <person name="Stevens M.J.A."/>
            <person name="Stephan R."/>
            <person name="Morach M."/>
            <person name="Nuesch-Inderbinen M."/>
        </authorList>
    </citation>
    <scope>NUCLEOTIDE SEQUENCE [LARGE SCALE GENOMIC DNA]</scope>
    <source>
        <strain evidence="3 4">GH27</strain>
    </source>
</reference>
<organism evidence="3 4">
    <name type="scientific">Enterococcus durans</name>
    <dbReference type="NCBI Taxonomy" id="53345"/>
    <lineage>
        <taxon>Bacteria</taxon>
        <taxon>Bacillati</taxon>
        <taxon>Bacillota</taxon>
        <taxon>Bacilli</taxon>
        <taxon>Lactobacillales</taxon>
        <taxon>Enterococcaceae</taxon>
        <taxon>Enterococcus</taxon>
    </lineage>
</organism>
<dbReference type="InterPro" id="IPR014529">
    <property type="entry name" value="UCP026631"/>
</dbReference>
<keyword evidence="1" id="KW-0472">Membrane</keyword>
<dbReference type="InterPro" id="IPR005182">
    <property type="entry name" value="YdbS-like_PH"/>
</dbReference>
<dbReference type="PANTHER" id="PTHR34473">
    <property type="entry name" value="UPF0699 TRANSMEMBRANE PROTEIN YDBS"/>
    <property type="match status" value="1"/>
</dbReference>
<dbReference type="PIRSF" id="PIRSF026631">
    <property type="entry name" value="UCP026631"/>
    <property type="match status" value="1"/>
</dbReference>
<keyword evidence="1" id="KW-1133">Transmembrane helix</keyword>
<feature type="transmembrane region" description="Helical" evidence="1">
    <location>
        <begin position="41"/>
        <end position="64"/>
    </location>
</feature>
<feature type="domain" description="YdbS-like PH" evidence="2">
    <location>
        <begin position="63"/>
        <end position="140"/>
    </location>
</feature>
<protein>
    <submittedName>
        <fullName evidence="3">PH domain-containing protein</fullName>
    </submittedName>
</protein>
<comment type="caution">
    <text evidence="3">The sequence shown here is derived from an EMBL/GenBank/DDBJ whole genome shotgun (WGS) entry which is preliminary data.</text>
</comment>
<gene>
    <name evidence="3" type="ORF">F6X95_06530</name>
</gene>
<feature type="transmembrane region" description="Helical" evidence="1">
    <location>
        <begin position="224"/>
        <end position="248"/>
    </location>
</feature>
<accession>A0A5N0YXE3</accession>
<keyword evidence="1" id="KW-0812">Transmembrane</keyword>
<feature type="transmembrane region" description="Helical" evidence="1">
    <location>
        <begin position="361"/>
        <end position="378"/>
    </location>
</feature>
<dbReference type="Proteomes" id="UP000326078">
    <property type="component" value="Unassembled WGS sequence"/>
</dbReference>
<dbReference type="Pfam" id="PF03703">
    <property type="entry name" value="bPH_2"/>
    <property type="match status" value="2"/>
</dbReference>
<dbReference type="AlphaFoldDB" id="A0A5N0YXE3"/>
<dbReference type="EMBL" id="VYUT01000008">
    <property type="protein sequence ID" value="KAA9205679.1"/>
    <property type="molecule type" value="Genomic_DNA"/>
</dbReference>
<proteinExistence type="predicted"/>
<feature type="domain" description="YdbS-like PH" evidence="2">
    <location>
        <begin position="254"/>
        <end position="325"/>
    </location>
</feature>
<evidence type="ECO:0000313" key="3">
    <source>
        <dbReference type="EMBL" id="KAA9205679.1"/>
    </source>
</evidence>
<name>A0A5N0YXE3_9ENTE</name>